<sequence length="68" mass="7687">MNKLSKETVRILTESGWYPGRKSDITETSDFLQSKGYQLFPCVGDVLSEFGGIKYSFNQPNGDKDSFQ</sequence>
<dbReference type="Pfam" id="PF14433">
    <property type="entry name" value="SUKH-3"/>
    <property type="match status" value="1"/>
</dbReference>
<accession>A0A7H0Y5H9</accession>
<dbReference type="InterPro" id="IPR025850">
    <property type="entry name" value="SUKH-3"/>
</dbReference>
<evidence type="ECO:0000313" key="2">
    <source>
        <dbReference type="Proteomes" id="UP000516384"/>
    </source>
</evidence>
<proteinExistence type="predicted"/>
<gene>
    <name evidence="1" type="ORF">IAQ67_21230</name>
</gene>
<name>A0A7H0Y5H9_9BACL</name>
<dbReference type="AlphaFoldDB" id="A0A7H0Y5H9"/>
<organism evidence="1 2">
    <name type="scientific">Paenibacillus peoriae</name>
    <dbReference type="NCBI Taxonomy" id="59893"/>
    <lineage>
        <taxon>Bacteria</taxon>
        <taxon>Bacillati</taxon>
        <taxon>Bacillota</taxon>
        <taxon>Bacilli</taxon>
        <taxon>Bacillales</taxon>
        <taxon>Paenibacillaceae</taxon>
        <taxon>Paenibacillus</taxon>
    </lineage>
</organism>
<protein>
    <submittedName>
        <fullName evidence="1">SUKH-3 domain-containing protein</fullName>
    </submittedName>
</protein>
<reference evidence="1 2" key="1">
    <citation type="submission" date="2020-09" db="EMBL/GenBank/DDBJ databases">
        <title>Characterization of Paenibacillus peoriae strain ZF390 with broad-spectrum antimicrobial activity as a potential biocontrol agent.</title>
        <authorList>
            <person name="Li L."/>
            <person name="Zhao Y."/>
            <person name="Li B."/>
            <person name="Xie X."/>
        </authorList>
    </citation>
    <scope>NUCLEOTIDE SEQUENCE [LARGE SCALE GENOMIC DNA]</scope>
    <source>
        <strain evidence="1 2">ZF390</strain>
    </source>
</reference>
<dbReference type="EMBL" id="CP061172">
    <property type="protein sequence ID" value="QNR66337.1"/>
    <property type="molecule type" value="Genomic_DNA"/>
</dbReference>
<dbReference type="Proteomes" id="UP000516384">
    <property type="component" value="Chromosome"/>
</dbReference>
<evidence type="ECO:0000313" key="1">
    <source>
        <dbReference type="EMBL" id="QNR66337.1"/>
    </source>
</evidence>